<comment type="caution">
    <text evidence="1">The sequence shown here is derived from an EMBL/GenBank/DDBJ whole genome shotgun (WGS) entry which is preliminary data.</text>
</comment>
<organism evidence="1 2">
    <name type="scientific">Taklimakanibacter albus</name>
    <dbReference type="NCBI Taxonomy" id="2800327"/>
    <lineage>
        <taxon>Bacteria</taxon>
        <taxon>Pseudomonadati</taxon>
        <taxon>Pseudomonadota</taxon>
        <taxon>Alphaproteobacteria</taxon>
        <taxon>Hyphomicrobiales</taxon>
        <taxon>Aestuariivirgaceae</taxon>
        <taxon>Taklimakanibacter</taxon>
    </lineage>
</organism>
<name>A0ACC5R724_9HYPH</name>
<reference evidence="1" key="1">
    <citation type="submission" date="2021-01" db="EMBL/GenBank/DDBJ databases">
        <authorList>
            <person name="Sun Q."/>
        </authorList>
    </citation>
    <scope>NUCLEOTIDE SEQUENCE</scope>
    <source>
        <strain evidence="1">YIM B02566</strain>
    </source>
</reference>
<sequence length="967" mass="99889">MALTTVLTVAPLVSYGRQAEAACAPDPVASSYSCSGANATLSFLNIDSAAITTVAGFSVTATGVEHGIIITGDGQLSYIDTNASPITSENGTGLVVHATGNVEGEVGEDGGIVIDTNGAITGAAGIDARNDGAGDVSVTVSGEVTGRTSDGIYARNYGRDLTIATGAGSVTGGNDGIEARNDGSGDLEITAEGEVTGRSGAGIEAENSSDGVNLTIITGTQSVITGSDSGIYARNRGDGDLDITVDGQATGLDNDGIFAENGSYDGNEYSVRGVNLTVRTGAESVVVGASDGIDAENYGRGKLEITVNGAVTGIEDNGIEAENSSDGTHLTITTNAGSVVRGGDDGINVENNGDGDLTITVNGRVTGEEDGIDAENDGSGDTRITIGESGVVEGRYSAIDVDSDDNQDIWITNYGSVRTLSGDSTAVAITTYGGDTVIENHGIITGVLRFAENDDDLDNYGVWNTAGGRNEFGLDTDRVFNEGVLVAANDAQANETTELLDLEEFHNNGGLVWLADGAVGDTLRMRGEIMNEFDDPLRYSGEDGYLAVDAVLGAGVAGESDILEIIGNVDEESSTTIAVNVVGVSGVNLIGIPVVKVIDGDTGPDNFSLDGPVHAGLFAWDLRFNDEENWYELFTSGIGIGAYEMAAGLSGAQDIWHQTTGTLAQRQADLRPLLNGTQVTPVADFAEPVAPTAAGRVGPGFWFNAVGGWLDRDAESDGYTLDRKQSIYGGLAGFDFAADGEGSGTWLFGLFGGYLSSTLKFSETNSKWTYDGPTIGAYATYLNDAFYADVTVKADFLSIDIEQDDLGADDSDTDGINLGGRIDAGYKIGGGAGAFVEPQATLAIVNADIDDAEVGGADVDFDSETSVKGRLGLKLGYDHTASNEMIFSSDLTASVWQEFNGSNDATVSAAGLGDFGVSDDTIETLGDISLGFSVTATEGWSGFLRANYQFAEDFEAITGNAGLRYSW</sequence>
<evidence type="ECO:0000313" key="2">
    <source>
        <dbReference type="Proteomes" id="UP000616151"/>
    </source>
</evidence>
<evidence type="ECO:0000313" key="1">
    <source>
        <dbReference type="EMBL" id="MBK1868367.1"/>
    </source>
</evidence>
<proteinExistence type="predicted"/>
<gene>
    <name evidence="1" type="ORF">JHL16_18585</name>
</gene>
<dbReference type="EMBL" id="JAENHL010000007">
    <property type="protein sequence ID" value="MBK1868367.1"/>
    <property type="molecule type" value="Genomic_DNA"/>
</dbReference>
<keyword evidence="2" id="KW-1185">Reference proteome</keyword>
<protein>
    <submittedName>
        <fullName evidence="1">Autotransporter outer membrane beta-barrel domain-containing protein</fullName>
    </submittedName>
</protein>
<accession>A0ACC5R724</accession>
<dbReference type="Proteomes" id="UP000616151">
    <property type="component" value="Unassembled WGS sequence"/>
</dbReference>